<keyword evidence="5" id="KW-0325">Glycoprotein</keyword>
<dbReference type="OMA" id="CEWANEP"/>
<dbReference type="RefSeq" id="XP_023175795.2">
    <property type="nucleotide sequence ID" value="XM_023320027.2"/>
</dbReference>
<evidence type="ECO:0000256" key="3">
    <source>
        <dbReference type="ARBA" id="ARBA00022801"/>
    </source>
</evidence>
<evidence type="ECO:0000256" key="2">
    <source>
        <dbReference type="ARBA" id="ARBA00022487"/>
    </source>
</evidence>
<dbReference type="GO" id="GO:0106435">
    <property type="term" value="F:carboxylesterase activity"/>
    <property type="evidence" value="ECO:0007669"/>
    <property type="project" value="UniProtKB-EC"/>
</dbReference>
<dbReference type="AlphaFoldDB" id="A0A6J1MAU1"/>
<organism evidence="8 11">
    <name type="scientific">Drosophila hydei</name>
    <name type="common">Fruit fly</name>
    <dbReference type="NCBI Taxonomy" id="7224"/>
    <lineage>
        <taxon>Eukaryota</taxon>
        <taxon>Metazoa</taxon>
        <taxon>Ecdysozoa</taxon>
        <taxon>Arthropoda</taxon>
        <taxon>Hexapoda</taxon>
        <taxon>Insecta</taxon>
        <taxon>Pterygota</taxon>
        <taxon>Neoptera</taxon>
        <taxon>Endopterygota</taxon>
        <taxon>Diptera</taxon>
        <taxon>Brachycera</taxon>
        <taxon>Muscomorpha</taxon>
        <taxon>Ephydroidea</taxon>
        <taxon>Drosophilidae</taxon>
        <taxon>Drosophila</taxon>
    </lineage>
</organism>
<gene>
    <name evidence="9 10 11" type="primary">LOC111602765</name>
</gene>
<dbReference type="EC" id="3.1.1.1" evidence="6"/>
<dbReference type="KEGG" id="dhe:111602765"/>
<accession>A0A6J1MAU1</accession>
<reference evidence="9 10" key="1">
    <citation type="submission" date="2025-04" db="UniProtKB">
        <authorList>
            <consortium name="RefSeq"/>
        </authorList>
    </citation>
    <scope>IDENTIFICATION</scope>
    <source>
        <strain evidence="9 10">15085-1641.00</strain>
        <tissue evidence="9 10">Whole body</tissue>
    </source>
</reference>
<name>A0A6J1MAU1_DROHY</name>
<evidence type="ECO:0000313" key="11">
    <source>
        <dbReference type="RefSeq" id="XP_023175795.2"/>
    </source>
</evidence>
<comment type="similarity">
    <text evidence="1">Belongs to the type-B carboxylesterase/lipase family.</text>
</comment>
<dbReference type="PANTHER" id="PTHR43142:SF1">
    <property type="entry name" value="CARBOXYLIC ESTER HYDROLASE"/>
    <property type="match status" value="1"/>
</dbReference>
<dbReference type="FunFam" id="3.40.50.1820:FF:000092">
    <property type="entry name" value="Carboxylic ester hydrolase"/>
    <property type="match status" value="1"/>
</dbReference>
<sequence>MNIEMGVFDLLKLTAKLIGHKLEQYNLATKVTTILSIPSGRVRGLQRKTLYDQNTYFAFEGIPYAQPPLGELRFRAPQFPSPWEGVRDCTYARAKPIQQHFVMHVVEGSEDCLYLNVYTKTLKSEKPLPVMVWIYGGGFQIGEATRDVHSPDYFMQKDIVLVTFNYRLGALGFLSLPDRDLDVPGNAGLKDQVMAIRWVHDNIAYFNGDPNNVTLMGMSAGAASTQIMMTTEQTRGLFHKAIMMSGSSLCDWANEPNHKWPYRLACQLGYEGTDNQKEVFRFLQKAPAKELTAGSTLQNQEELRDYILFPFGPVVEPYVSESCVISRPPVETLSEAWGNELPVIIGGTSFEGLFSYQAILRDTAYMLSAFDAIIPREVQGVSTPAELKEHTRRLKVKFFEDPTRGRMEFKECLQLLSFKQFWHGIHRTVLARLRYAPTTPTYLYRFDYDSPTFNHYRILLCGRHERGVSHADDLFYLFYSIPAFKLDKSSEEYRTIERMVGMWTAFAMNDSPQCPQLEPVRWEPLDSSADPMCLNISRHVQFIELPEINHLRTWDSFYEKLPLY</sequence>
<dbReference type="SUPFAM" id="SSF53474">
    <property type="entry name" value="alpha/beta-Hydrolases"/>
    <property type="match status" value="1"/>
</dbReference>
<dbReference type="RefSeq" id="XP_023175792.2">
    <property type="nucleotide sequence ID" value="XM_023320024.2"/>
</dbReference>
<evidence type="ECO:0000313" key="8">
    <source>
        <dbReference type="Proteomes" id="UP000504633"/>
    </source>
</evidence>
<evidence type="ECO:0000313" key="9">
    <source>
        <dbReference type="RefSeq" id="XP_023175792.2"/>
    </source>
</evidence>
<evidence type="ECO:0000256" key="4">
    <source>
        <dbReference type="ARBA" id="ARBA00023157"/>
    </source>
</evidence>
<keyword evidence="4" id="KW-1015">Disulfide bond</keyword>
<keyword evidence="8" id="KW-1185">Reference proteome</keyword>
<keyword evidence="3" id="KW-0378">Hydrolase</keyword>
<dbReference type="GeneID" id="111602765"/>
<evidence type="ECO:0000256" key="1">
    <source>
        <dbReference type="ARBA" id="ARBA00005964"/>
    </source>
</evidence>
<evidence type="ECO:0000259" key="7">
    <source>
        <dbReference type="Pfam" id="PF00135"/>
    </source>
</evidence>
<dbReference type="InterPro" id="IPR002018">
    <property type="entry name" value="CarbesteraseB"/>
</dbReference>
<proteinExistence type="inferred from homology"/>
<dbReference type="Pfam" id="PF00135">
    <property type="entry name" value="COesterase"/>
    <property type="match status" value="1"/>
</dbReference>
<dbReference type="Gene3D" id="3.40.50.1820">
    <property type="entry name" value="alpha/beta hydrolase"/>
    <property type="match status" value="1"/>
</dbReference>
<dbReference type="RefSeq" id="XP_023175794.2">
    <property type="nucleotide sequence ID" value="XM_023320026.2"/>
</dbReference>
<feature type="domain" description="Carboxylesterase type B" evidence="7">
    <location>
        <begin position="33"/>
        <end position="541"/>
    </location>
</feature>
<keyword evidence="2" id="KW-0719">Serine esterase</keyword>
<evidence type="ECO:0000256" key="6">
    <source>
        <dbReference type="ARBA" id="ARBA00039155"/>
    </source>
</evidence>
<dbReference type="OrthoDB" id="19653at2759"/>
<dbReference type="PANTHER" id="PTHR43142">
    <property type="entry name" value="CARBOXYLIC ESTER HYDROLASE"/>
    <property type="match status" value="1"/>
</dbReference>
<evidence type="ECO:0000313" key="10">
    <source>
        <dbReference type="RefSeq" id="XP_023175794.2"/>
    </source>
</evidence>
<dbReference type="InterPro" id="IPR029058">
    <property type="entry name" value="AB_hydrolase_fold"/>
</dbReference>
<evidence type="ECO:0000256" key="5">
    <source>
        <dbReference type="ARBA" id="ARBA00023180"/>
    </source>
</evidence>
<protein>
    <recommendedName>
        <fullName evidence="6">carboxylesterase</fullName>
        <ecNumber evidence="6">3.1.1.1</ecNumber>
    </recommendedName>
</protein>
<dbReference type="Proteomes" id="UP000504633">
    <property type="component" value="Unplaced"/>
</dbReference>